<protein>
    <submittedName>
        <fullName evidence="6">Flavin reductase family protein</fullName>
    </submittedName>
</protein>
<evidence type="ECO:0000313" key="6">
    <source>
        <dbReference type="EMBL" id="RZF22146.1"/>
    </source>
</evidence>
<sequence>MATFDTTKQEFKDNYKLLIGSVVPRPIAVVSTINEDGTSNIAPFSFFTVVSANPMIIGFTPMIRSSDGEQKDTLKNILRQKEFVVNFVTKHNYEKVNLCSTELPHGESEFDFAKLTELDSEVVTPKRMKESPIHFECKFRDSLSYGDVPGTGTFVTGEVVRVHVEDELLDEGRIDQDKYAPIGRGAGNDWIVCDHRVQIERLMKAQIQK</sequence>
<accession>A0ABY0IGS3</accession>
<evidence type="ECO:0000313" key="7">
    <source>
        <dbReference type="Proteomes" id="UP000443582"/>
    </source>
</evidence>
<dbReference type="Proteomes" id="UP000443582">
    <property type="component" value="Unassembled WGS sequence"/>
</dbReference>
<evidence type="ECO:0000256" key="2">
    <source>
        <dbReference type="ARBA" id="ARBA00022630"/>
    </source>
</evidence>
<comment type="cofactor">
    <cofactor evidence="1">
        <name>FMN</name>
        <dbReference type="ChEBI" id="CHEBI:58210"/>
    </cofactor>
</comment>
<dbReference type="PANTHER" id="PTHR33798:SF5">
    <property type="entry name" value="FLAVIN REDUCTASE LIKE DOMAIN-CONTAINING PROTEIN"/>
    <property type="match status" value="1"/>
</dbReference>
<comment type="caution">
    <text evidence="6">The sequence shown here is derived from an EMBL/GenBank/DDBJ whole genome shotgun (WGS) entry which is preliminary data.</text>
</comment>
<evidence type="ECO:0000259" key="5">
    <source>
        <dbReference type="SMART" id="SM00903"/>
    </source>
</evidence>
<evidence type="ECO:0000256" key="1">
    <source>
        <dbReference type="ARBA" id="ARBA00001917"/>
    </source>
</evidence>
<reference evidence="7" key="1">
    <citation type="journal article" date="2019" name="Int. J. Syst. Evol. Microbiol.">
        <title>Halobacteriovorax valvorus sp. nov., a novel prokaryotic predator isolated from coastal seawater of China.</title>
        <authorList>
            <person name="Chen M.-X."/>
        </authorList>
    </citation>
    <scope>NUCLEOTIDE SEQUENCE [LARGE SCALE GENOMIC DNA]</scope>
    <source>
        <strain evidence="7">BL9</strain>
    </source>
</reference>
<dbReference type="PANTHER" id="PTHR33798">
    <property type="entry name" value="FLAVOPROTEIN OXYGENASE"/>
    <property type="match status" value="1"/>
</dbReference>
<proteinExistence type="inferred from homology"/>
<name>A0ABY0IGS3_9BACT</name>
<dbReference type="RefSeq" id="WP_115362234.1">
    <property type="nucleotide sequence ID" value="NZ_QDKL01000002.1"/>
</dbReference>
<feature type="domain" description="Flavin reductase like" evidence="5">
    <location>
        <begin position="20"/>
        <end position="177"/>
    </location>
</feature>
<gene>
    <name evidence="6" type="ORF">DAY19_10720</name>
</gene>
<dbReference type="InterPro" id="IPR012349">
    <property type="entry name" value="Split_barrel_FMN-bd"/>
</dbReference>
<keyword evidence="7" id="KW-1185">Reference proteome</keyword>
<dbReference type="SUPFAM" id="SSF50475">
    <property type="entry name" value="FMN-binding split barrel"/>
    <property type="match status" value="1"/>
</dbReference>
<dbReference type="Pfam" id="PF01613">
    <property type="entry name" value="Flavin_Reduct"/>
    <property type="match status" value="1"/>
</dbReference>
<dbReference type="SMART" id="SM00903">
    <property type="entry name" value="Flavin_Reduct"/>
    <property type="match status" value="1"/>
</dbReference>
<keyword evidence="3" id="KW-0288">FMN</keyword>
<dbReference type="Gene3D" id="2.30.110.10">
    <property type="entry name" value="Electron Transport, Fmn-binding Protein, Chain A"/>
    <property type="match status" value="1"/>
</dbReference>
<keyword evidence="2" id="KW-0285">Flavoprotein</keyword>
<dbReference type="EMBL" id="QDKL01000002">
    <property type="protein sequence ID" value="RZF22146.1"/>
    <property type="molecule type" value="Genomic_DNA"/>
</dbReference>
<dbReference type="InterPro" id="IPR002563">
    <property type="entry name" value="Flavin_Rdtase-like_dom"/>
</dbReference>
<evidence type="ECO:0000256" key="4">
    <source>
        <dbReference type="ARBA" id="ARBA00038054"/>
    </source>
</evidence>
<evidence type="ECO:0000256" key="3">
    <source>
        <dbReference type="ARBA" id="ARBA00022643"/>
    </source>
</evidence>
<comment type="similarity">
    <text evidence="4">Belongs to the flavoredoxin family.</text>
</comment>
<organism evidence="6 7">
    <name type="scientific">Halobacteriovorax vibrionivorans</name>
    <dbReference type="NCBI Taxonomy" id="2152716"/>
    <lineage>
        <taxon>Bacteria</taxon>
        <taxon>Pseudomonadati</taxon>
        <taxon>Bdellovibrionota</taxon>
        <taxon>Bacteriovoracia</taxon>
        <taxon>Bacteriovoracales</taxon>
        <taxon>Halobacteriovoraceae</taxon>
        <taxon>Halobacteriovorax</taxon>
    </lineage>
</organism>